<evidence type="ECO:0000256" key="1">
    <source>
        <dbReference type="SAM" id="MobiDB-lite"/>
    </source>
</evidence>
<organism evidence="2 3">
    <name type="scientific">Symbiodinium natans</name>
    <dbReference type="NCBI Taxonomy" id="878477"/>
    <lineage>
        <taxon>Eukaryota</taxon>
        <taxon>Sar</taxon>
        <taxon>Alveolata</taxon>
        <taxon>Dinophyceae</taxon>
        <taxon>Suessiales</taxon>
        <taxon>Symbiodiniaceae</taxon>
        <taxon>Symbiodinium</taxon>
    </lineage>
</organism>
<protein>
    <submittedName>
        <fullName evidence="2">Uncharacterized protein</fullName>
    </submittedName>
</protein>
<sequence length="301" mass="33188">MERSCQTRSSLTSRSEPLLRQPHKLPVLADKATSWFDASGWHHISFPTPYARDVRTRHKVLPRLLAKLVGPLAWDEAPRTPRAFREATLDFSERLSQPKQTKQMTKAMNTLSERRRSAPTQILSKAQSAQSLALTTVHLEERPSTSPASLVKPSSAHSPGRVVSMERLKALAEPRRRRSKFIRPISNFVKFKEAANSEPNLGPESEKARPRQSSARRGVPSTQSSQSAKPASQPTEHKDDTDRLTGQSQAEASCLHSFPFLLRPLGPLGAGDTGAQSDYSALLIVSPRPMGAACRALGEMC</sequence>
<dbReference type="OrthoDB" id="10689027at2759"/>
<dbReference type="Proteomes" id="UP000604046">
    <property type="component" value="Unassembled WGS sequence"/>
</dbReference>
<comment type="caution">
    <text evidence="2">The sequence shown here is derived from an EMBL/GenBank/DDBJ whole genome shotgun (WGS) entry which is preliminary data.</text>
</comment>
<reference evidence="2" key="1">
    <citation type="submission" date="2021-02" db="EMBL/GenBank/DDBJ databases">
        <authorList>
            <person name="Dougan E. K."/>
            <person name="Rhodes N."/>
            <person name="Thang M."/>
            <person name="Chan C."/>
        </authorList>
    </citation>
    <scope>NUCLEOTIDE SEQUENCE</scope>
</reference>
<accession>A0A812N664</accession>
<evidence type="ECO:0000313" key="2">
    <source>
        <dbReference type="EMBL" id="CAE7295823.1"/>
    </source>
</evidence>
<gene>
    <name evidence="2" type="ORF">SNAT2548_LOCUS15577</name>
</gene>
<dbReference type="AlphaFoldDB" id="A0A812N664"/>
<feature type="region of interest" description="Disordered" evidence="1">
    <location>
        <begin position="194"/>
        <end position="249"/>
    </location>
</feature>
<dbReference type="EMBL" id="CAJNDS010002002">
    <property type="protein sequence ID" value="CAE7295823.1"/>
    <property type="molecule type" value="Genomic_DNA"/>
</dbReference>
<feature type="compositionally biased region" description="Low complexity" evidence="1">
    <location>
        <begin position="220"/>
        <end position="234"/>
    </location>
</feature>
<keyword evidence="3" id="KW-1185">Reference proteome</keyword>
<proteinExistence type="predicted"/>
<name>A0A812N664_9DINO</name>
<feature type="region of interest" description="Disordered" evidence="1">
    <location>
        <begin position="140"/>
        <end position="161"/>
    </location>
</feature>
<evidence type="ECO:0000313" key="3">
    <source>
        <dbReference type="Proteomes" id="UP000604046"/>
    </source>
</evidence>